<dbReference type="KEGG" id="slp:Slip_0689"/>
<dbReference type="AlphaFoldDB" id="D7CL87"/>
<dbReference type="PIRSF" id="PIRSF038471">
    <property type="entry name" value="MreC"/>
    <property type="match status" value="1"/>
</dbReference>
<dbReference type="Gene3D" id="2.40.10.340">
    <property type="entry name" value="Rod shape-determining protein MreC, domain 1"/>
    <property type="match status" value="1"/>
</dbReference>
<gene>
    <name evidence="7" type="ordered locus">Slip_0689</name>
</gene>
<dbReference type="InterPro" id="IPR007221">
    <property type="entry name" value="MreC"/>
</dbReference>
<comment type="similarity">
    <text evidence="1 5">Belongs to the MreC family.</text>
</comment>
<evidence type="ECO:0000256" key="1">
    <source>
        <dbReference type="ARBA" id="ARBA00009369"/>
    </source>
</evidence>
<name>D7CL87_SYNLT</name>
<dbReference type="EMBL" id="CP002048">
    <property type="protein sequence ID" value="ADI01472.1"/>
    <property type="molecule type" value="Genomic_DNA"/>
</dbReference>
<protein>
    <recommendedName>
        <fullName evidence="2 5">Cell shape-determining protein MreC</fullName>
    </recommendedName>
    <alternativeName>
        <fullName evidence="4 5">Cell shape protein MreC</fullName>
    </alternativeName>
</protein>
<dbReference type="InterPro" id="IPR042177">
    <property type="entry name" value="Cell/Rod_1"/>
</dbReference>
<proteinExistence type="inferred from homology"/>
<dbReference type="Gene3D" id="2.40.10.350">
    <property type="entry name" value="Rod shape-determining protein MreC, domain 2"/>
    <property type="match status" value="1"/>
</dbReference>
<keyword evidence="3 5" id="KW-0133">Cell shape</keyword>
<feature type="domain" description="Rod shape-determining protein MreC beta-barrel core" evidence="6">
    <location>
        <begin position="121"/>
        <end position="267"/>
    </location>
</feature>
<evidence type="ECO:0000256" key="4">
    <source>
        <dbReference type="ARBA" id="ARBA00032089"/>
    </source>
</evidence>
<dbReference type="PANTHER" id="PTHR34138:SF1">
    <property type="entry name" value="CELL SHAPE-DETERMINING PROTEIN MREC"/>
    <property type="match status" value="1"/>
</dbReference>
<dbReference type="eggNOG" id="COG1792">
    <property type="taxonomic scope" value="Bacteria"/>
</dbReference>
<dbReference type="RefSeq" id="WP_013174874.1">
    <property type="nucleotide sequence ID" value="NC_014220.1"/>
</dbReference>
<dbReference type="GO" id="GO:0008360">
    <property type="term" value="P:regulation of cell shape"/>
    <property type="evidence" value="ECO:0007669"/>
    <property type="project" value="UniProtKB-KW"/>
</dbReference>
<dbReference type="HOGENOM" id="CLU_042663_1_0_9"/>
<comment type="function">
    <text evidence="5">Involved in formation and maintenance of cell shape.</text>
</comment>
<evidence type="ECO:0000256" key="2">
    <source>
        <dbReference type="ARBA" id="ARBA00013855"/>
    </source>
</evidence>
<dbReference type="PANTHER" id="PTHR34138">
    <property type="entry name" value="CELL SHAPE-DETERMINING PROTEIN MREC"/>
    <property type="match status" value="1"/>
</dbReference>
<dbReference type="OrthoDB" id="9792313at2"/>
<evidence type="ECO:0000313" key="8">
    <source>
        <dbReference type="Proteomes" id="UP000000378"/>
    </source>
</evidence>
<dbReference type="InterPro" id="IPR042175">
    <property type="entry name" value="Cell/Rod_MreC_2"/>
</dbReference>
<organism evidence="7 8">
    <name type="scientific">Syntrophothermus lipocalidus (strain DSM 12680 / TGB-C1)</name>
    <dbReference type="NCBI Taxonomy" id="643648"/>
    <lineage>
        <taxon>Bacteria</taxon>
        <taxon>Bacillati</taxon>
        <taxon>Bacillota</taxon>
        <taxon>Clostridia</taxon>
        <taxon>Eubacteriales</taxon>
        <taxon>Syntrophomonadaceae</taxon>
        <taxon>Syntrophothermus</taxon>
    </lineage>
</organism>
<keyword evidence="8" id="KW-1185">Reference proteome</keyword>
<accession>D7CL87</accession>
<sequence length="274" mass="30474">MLRSKAFWGFLVLLVLILGLMRATIGDRQDISLAEKLLRDAYAPLQVAVYKVRDYIGGIETAFGSKEMLAKRNLELSRKLGRLKYENQVLLEYLHENQRLRDMLEFKEKTADSYDLLAARVIARSPELWYRSLSIDRGEADGINKDMVVITPDGLVGRVIATSAHTAEVMLITDRESAVGALVQETRTQGLVEGLGERNQVKMIDIPYDAPLEEGQTVVTSGLGQVFPKGIRVGKVLKVAKESNGLLKYAIVKPAANLNSLEEVFVITKTKANQ</sequence>
<evidence type="ECO:0000259" key="6">
    <source>
        <dbReference type="Pfam" id="PF04085"/>
    </source>
</evidence>
<evidence type="ECO:0000256" key="3">
    <source>
        <dbReference type="ARBA" id="ARBA00022960"/>
    </source>
</evidence>
<evidence type="ECO:0000256" key="5">
    <source>
        <dbReference type="PIRNR" id="PIRNR038471"/>
    </source>
</evidence>
<dbReference type="STRING" id="643648.Slip_0689"/>
<reference evidence="7 8" key="2">
    <citation type="journal article" date="2010" name="Stand. Genomic Sci.">
        <title>Complete genome sequence of Syntrophothermus lipocalidus type strain (TGB-C1).</title>
        <authorList>
            <person name="Djao O.D."/>
            <person name="Zhang X."/>
            <person name="Lucas S."/>
            <person name="Lapidus A."/>
            <person name="Del Rio T.G."/>
            <person name="Nolan M."/>
            <person name="Tice H."/>
            <person name="Cheng J.F."/>
            <person name="Han C."/>
            <person name="Tapia R."/>
            <person name="Goodwin L."/>
            <person name="Pitluck S."/>
            <person name="Liolios K."/>
            <person name="Ivanova N."/>
            <person name="Mavromatis K."/>
            <person name="Mikhailova N."/>
            <person name="Ovchinnikova G."/>
            <person name="Pati A."/>
            <person name="Brambilla E."/>
            <person name="Chen A."/>
            <person name="Palaniappan K."/>
            <person name="Land M."/>
            <person name="Hauser L."/>
            <person name="Chang Y.J."/>
            <person name="Jeffries C.D."/>
            <person name="Rohde M."/>
            <person name="Sikorski J."/>
            <person name="Spring S."/>
            <person name="Goker M."/>
            <person name="Detter J.C."/>
            <person name="Woyke T."/>
            <person name="Bristow J."/>
            <person name="Eisen J.A."/>
            <person name="Markowitz V."/>
            <person name="Hugenholtz P."/>
            <person name="Kyrpides N.C."/>
            <person name="Klenk H.P."/>
        </authorList>
    </citation>
    <scope>NUCLEOTIDE SEQUENCE [LARGE SCALE GENOMIC DNA]</scope>
    <source>
        <strain evidence="8">DSM 12680 / TGB-C1</strain>
    </source>
</reference>
<dbReference type="Pfam" id="PF04085">
    <property type="entry name" value="MreC"/>
    <property type="match status" value="1"/>
</dbReference>
<dbReference type="GO" id="GO:0005886">
    <property type="term" value="C:plasma membrane"/>
    <property type="evidence" value="ECO:0007669"/>
    <property type="project" value="TreeGrafter"/>
</dbReference>
<dbReference type="InterPro" id="IPR055342">
    <property type="entry name" value="MreC_beta-barrel_core"/>
</dbReference>
<dbReference type="Proteomes" id="UP000000378">
    <property type="component" value="Chromosome"/>
</dbReference>
<evidence type="ECO:0000313" key="7">
    <source>
        <dbReference type="EMBL" id="ADI01472.1"/>
    </source>
</evidence>
<dbReference type="NCBIfam" id="TIGR00219">
    <property type="entry name" value="mreC"/>
    <property type="match status" value="1"/>
</dbReference>
<reference evidence="8" key="1">
    <citation type="journal article" date="2010" name="Stand. Genomic Sci.">
        <title>Complete genome sequence of Syntrophothermus lipocalidus type strain (TGB-C1T).</title>
        <authorList>
            <consortium name="US DOE Joint Genome Institute (JGI-PGF)"/>
            <person name="Djao O."/>
            <person name="Zhang X."/>
            <person name="Lucas S."/>
            <person name="Lapidus A."/>
            <person name="Glavina Del Rio T."/>
            <person name="Nolan M."/>
            <person name="Tice H."/>
            <person name="Cheng J."/>
            <person name="Han C."/>
            <person name="Tapia R."/>
            <person name="Goodwin L."/>
            <person name="Pitluck S."/>
            <person name="Liolios K."/>
            <person name="Ivanova N."/>
            <person name="Mavromatis K."/>
            <person name="Mikhailova N."/>
            <person name="Ovchinnikova G."/>
            <person name="Pati A."/>
            <person name="Brambilla E."/>
            <person name="Chen A."/>
            <person name="Palaniappan K."/>
            <person name="Land M."/>
            <person name="Hauser L."/>
            <person name="Chang Y."/>
            <person name="Jeffries C."/>
            <person name="Rohde M."/>
            <person name="Sikorski J."/>
            <person name="Spring S."/>
            <person name="Goker M."/>
            <person name="Detter J."/>
            <person name="Woyke T."/>
            <person name="Bristow J."/>
            <person name="Eisen J."/>
            <person name="Markowitz V."/>
            <person name="Hugenholtz P."/>
            <person name="Kyrpides N."/>
            <person name="Klenk H."/>
        </authorList>
    </citation>
    <scope>NUCLEOTIDE SEQUENCE [LARGE SCALE GENOMIC DNA]</scope>
    <source>
        <strain evidence="8">DSM 12680 / TGB-C1</strain>
    </source>
</reference>